<evidence type="ECO:0000313" key="2">
    <source>
        <dbReference type="Proteomes" id="UP000182229"/>
    </source>
</evidence>
<comment type="caution">
    <text evidence="1">The sequence shown here is derived from an EMBL/GenBank/DDBJ whole genome shotgun (WGS) entry which is preliminary data.</text>
</comment>
<dbReference type="Proteomes" id="UP000182229">
    <property type="component" value="Unassembled WGS sequence"/>
</dbReference>
<dbReference type="STRING" id="83449.BON30_30805"/>
<accession>A0A1L9B3P1</accession>
<name>A0A1L9B3P1_9BACT</name>
<keyword evidence="2" id="KW-1185">Reference proteome</keyword>
<sequence>MSEWKVGKEVPLAEKWQGRQVGLMDALLHARESILEGRGLWSVTGFDTVESLVAFTIGWASNTQFNGGKDQEWRDFRRWLDDVEPAARYEGWHVTFLRECGGDHERAVMKFLDRAHEFVSLRRASPNP</sequence>
<gene>
    <name evidence="1" type="ORF">BON30_30805</name>
</gene>
<evidence type="ECO:0000313" key="1">
    <source>
        <dbReference type="EMBL" id="OJH36887.1"/>
    </source>
</evidence>
<reference evidence="2" key="1">
    <citation type="submission" date="2016-11" db="EMBL/GenBank/DDBJ databases">
        <authorList>
            <person name="Shukria A."/>
            <person name="Stevens D.C."/>
        </authorList>
    </citation>
    <scope>NUCLEOTIDE SEQUENCE [LARGE SCALE GENOMIC DNA]</scope>
    <source>
        <strain evidence="2">Cbfe23</strain>
    </source>
</reference>
<organism evidence="1 2">
    <name type="scientific">Cystobacter ferrugineus</name>
    <dbReference type="NCBI Taxonomy" id="83449"/>
    <lineage>
        <taxon>Bacteria</taxon>
        <taxon>Pseudomonadati</taxon>
        <taxon>Myxococcota</taxon>
        <taxon>Myxococcia</taxon>
        <taxon>Myxococcales</taxon>
        <taxon>Cystobacterineae</taxon>
        <taxon>Archangiaceae</taxon>
        <taxon>Cystobacter</taxon>
    </lineage>
</organism>
<dbReference type="OrthoDB" id="5517364at2"/>
<dbReference type="RefSeq" id="WP_071902041.1">
    <property type="nucleotide sequence ID" value="NZ_MPIN01000009.1"/>
</dbReference>
<proteinExistence type="predicted"/>
<protein>
    <submittedName>
        <fullName evidence="1">Uncharacterized protein</fullName>
    </submittedName>
</protein>
<dbReference type="AlphaFoldDB" id="A0A1L9B3P1"/>
<dbReference type="EMBL" id="MPIN01000009">
    <property type="protein sequence ID" value="OJH36887.1"/>
    <property type="molecule type" value="Genomic_DNA"/>
</dbReference>
<reference evidence="1 2" key="2">
    <citation type="submission" date="2016-12" db="EMBL/GenBank/DDBJ databases">
        <title>Draft Genome Sequence of Cystobacter ferrugineus Strain Cbfe23.</title>
        <authorList>
            <person name="Akbar S."/>
            <person name="Dowd S.E."/>
            <person name="Stevens D.C."/>
        </authorList>
    </citation>
    <scope>NUCLEOTIDE SEQUENCE [LARGE SCALE GENOMIC DNA]</scope>
    <source>
        <strain evidence="1 2">Cbfe23</strain>
    </source>
</reference>